<dbReference type="PROSITE" id="PS50005">
    <property type="entry name" value="TPR"/>
    <property type="match status" value="1"/>
</dbReference>
<dbReference type="InterPro" id="IPR019734">
    <property type="entry name" value="TPR_rpt"/>
</dbReference>
<dbReference type="Proteomes" id="UP001302316">
    <property type="component" value="Unassembled WGS sequence"/>
</dbReference>
<dbReference type="EMBL" id="JAYGII010000002">
    <property type="protein sequence ID" value="MEA5444437.1"/>
    <property type="molecule type" value="Genomic_DNA"/>
</dbReference>
<feature type="repeat" description="TPR" evidence="1">
    <location>
        <begin position="268"/>
        <end position="301"/>
    </location>
</feature>
<keyword evidence="3" id="KW-1185">Reference proteome</keyword>
<dbReference type="Pfam" id="PF13432">
    <property type="entry name" value="TPR_16"/>
    <property type="match status" value="1"/>
</dbReference>
<dbReference type="PANTHER" id="PTHR12558:SF13">
    <property type="entry name" value="CELL DIVISION CYCLE PROTEIN 27 HOMOLOG"/>
    <property type="match status" value="1"/>
</dbReference>
<dbReference type="SUPFAM" id="SSF48452">
    <property type="entry name" value="TPR-like"/>
    <property type="match status" value="1"/>
</dbReference>
<dbReference type="AlphaFoldDB" id="A0AAP6JDD8"/>
<organism evidence="2 3">
    <name type="scientific">Natronospira elongata</name>
    <dbReference type="NCBI Taxonomy" id="3110268"/>
    <lineage>
        <taxon>Bacteria</taxon>
        <taxon>Pseudomonadati</taxon>
        <taxon>Pseudomonadota</taxon>
        <taxon>Gammaproteobacteria</taxon>
        <taxon>Natronospirales</taxon>
        <taxon>Natronospiraceae</taxon>
        <taxon>Natronospira</taxon>
    </lineage>
</organism>
<evidence type="ECO:0000313" key="3">
    <source>
        <dbReference type="Proteomes" id="UP001302316"/>
    </source>
</evidence>
<dbReference type="PANTHER" id="PTHR12558">
    <property type="entry name" value="CELL DIVISION CYCLE 16,23,27"/>
    <property type="match status" value="1"/>
</dbReference>
<dbReference type="Gene3D" id="1.25.40.10">
    <property type="entry name" value="Tetratricopeptide repeat domain"/>
    <property type="match status" value="1"/>
</dbReference>
<sequence length="362" mass="42116">MPNHALFEPVGDLKPVDQIFRLTKSQEERFLEVFHRRGDRVPTHYRIRDYLESRVFRLDYVDSPLSASDALERGEMNCMAVAAISIAISDLVGLEYEIEILDTMPAFDRTEHVLLSIHHVRTRILDPEYRATERVVVLQRPSVIIDYFPFRTGVNSRSLSRDEFVAFYYRNLAVDALLKEEIDRAFSLANRALEFEPNQPDVLNLMGILHSRRGDVVSAEHYYDYIINVHGLSPSVLTNYRNLLVRQERYDEAERLEARLEEMEDPNPFHWVELGESARVAGDYRQALRWFRMSLEQAPYLHEAWWRKAMVYEALGEPERSIQALSRAVELAGRPATERRYTGKMEALKGNIGDSAREQSRP</sequence>
<protein>
    <submittedName>
        <fullName evidence="2">Tetratricopeptide repeat protein</fullName>
    </submittedName>
</protein>
<keyword evidence="1" id="KW-0802">TPR repeat</keyword>
<comment type="caution">
    <text evidence="2">The sequence shown here is derived from an EMBL/GenBank/DDBJ whole genome shotgun (WGS) entry which is preliminary data.</text>
</comment>
<dbReference type="InterPro" id="IPR011990">
    <property type="entry name" value="TPR-like_helical_dom_sf"/>
</dbReference>
<name>A0AAP6JDD8_9GAMM</name>
<evidence type="ECO:0000256" key="1">
    <source>
        <dbReference type="PROSITE-ProRule" id="PRU00339"/>
    </source>
</evidence>
<accession>A0AAP6JDD8</accession>
<dbReference type="RefSeq" id="WP_346049638.1">
    <property type="nucleotide sequence ID" value="NZ_JAYGII010000002.1"/>
</dbReference>
<gene>
    <name evidence="2" type="ORF">VCB98_01215</name>
</gene>
<dbReference type="SMART" id="SM00028">
    <property type="entry name" value="TPR"/>
    <property type="match status" value="4"/>
</dbReference>
<proteinExistence type="predicted"/>
<reference evidence="2 3" key="1">
    <citation type="submission" date="2023-12" db="EMBL/GenBank/DDBJ databases">
        <title>Whole-genome sequencing of halo(alkali)philic microorganisms from hypersaline lakes.</title>
        <authorList>
            <person name="Sorokin D.Y."/>
            <person name="Merkel A.Y."/>
            <person name="Messina E."/>
            <person name="Yakimov M."/>
        </authorList>
    </citation>
    <scope>NUCLEOTIDE SEQUENCE [LARGE SCALE GENOMIC DNA]</scope>
    <source>
        <strain evidence="2 3">AB-CW1</strain>
    </source>
</reference>
<evidence type="ECO:0000313" key="2">
    <source>
        <dbReference type="EMBL" id="MEA5444437.1"/>
    </source>
</evidence>